<proteinExistence type="predicted"/>
<dbReference type="AlphaFoldDB" id="A0AAW2L0V7"/>
<comment type="caution">
    <text evidence="1">The sequence shown here is derived from an EMBL/GenBank/DDBJ whole genome shotgun (WGS) entry which is preliminary data.</text>
</comment>
<name>A0AAW2L0V7_SESRA</name>
<accession>A0AAW2L0V7</accession>
<protein>
    <submittedName>
        <fullName evidence="1">Uncharacterized protein</fullName>
    </submittedName>
</protein>
<reference evidence="1" key="1">
    <citation type="submission" date="2020-06" db="EMBL/GenBank/DDBJ databases">
        <authorList>
            <person name="Li T."/>
            <person name="Hu X."/>
            <person name="Zhang T."/>
            <person name="Song X."/>
            <person name="Zhang H."/>
            <person name="Dai N."/>
            <person name="Sheng W."/>
            <person name="Hou X."/>
            <person name="Wei L."/>
        </authorList>
    </citation>
    <scope>NUCLEOTIDE SEQUENCE</scope>
    <source>
        <strain evidence="1">G02</strain>
        <tissue evidence="1">Leaf</tissue>
    </source>
</reference>
<sequence length="85" mass="9489">MRVAHLIARDGSSEVKQSRVLRQRVGFATFCQPERLDCYIKYSGKENQDCARFLLILVPGIVLAGDFQPPTVGRLRHCSDGAVAR</sequence>
<gene>
    <name evidence="1" type="ORF">Sradi_5622700</name>
</gene>
<evidence type="ECO:0000313" key="1">
    <source>
        <dbReference type="EMBL" id="KAL0312234.1"/>
    </source>
</evidence>
<reference evidence="1" key="2">
    <citation type="journal article" date="2024" name="Plant">
        <title>Genomic evolution and insights into agronomic trait innovations of Sesamum species.</title>
        <authorList>
            <person name="Miao H."/>
            <person name="Wang L."/>
            <person name="Qu L."/>
            <person name="Liu H."/>
            <person name="Sun Y."/>
            <person name="Le M."/>
            <person name="Wang Q."/>
            <person name="Wei S."/>
            <person name="Zheng Y."/>
            <person name="Lin W."/>
            <person name="Duan Y."/>
            <person name="Cao H."/>
            <person name="Xiong S."/>
            <person name="Wang X."/>
            <person name="Wei L."/>
            <person name="Li C."/>
            <person name="Ma Q."/>
            <person name="Ju M."/>
            <person name="Zhao R."/>
            <person name="Li G."/>
            <person name="Mu C."/>
            <person name="Tian Q."/>
            <person name="Mei H."/>
            <person name="Zhang T."/>
            <person name="Gao T."/>
            <person name="Zhang H."/>
        </authorList>
    </citation>
    <scope>NUCLEOTIDE SEQUENCE</scope>
    <source>
        <strain evidence="1">G02</strain>
    </source>
</reference>
<organism evidence="1">
    <name type="scientific">Sesamum radiatum</name>
    <name type="common">Black benniseed</name>
    <dbReference type="NCBI Taxonomy" id="300843"/>
    <lineage>
        <taxon>Eukaryota</taxon>
        <taxon>Viridiplantae</taxon>
        <taxon>Streptophyta</taxon>
        <taxon>Embryophyta</taxon>
        <taxon>Tracheophyta</taxon>
        <taxon>Spermatophyta</taxon>
        <taxon>Magnoliopsida</taxon>
        <taxon>eudicotyledons</taxon>
        <taxon>Gunneridae</taxon>
        <taxon>Pentapetalae</taxon>
        <taxon>asterids</taxon>
        <taxon>lamiids</taxon>
        <taxon>Lamiales</taxon>
        <taxon>Pedaliaceae</taxon>
        <taxon>Sesamum</taxon>
    </lineage>
</organism>
<dbReference type="EMBL" id="JACGWJ010000026">
    <property type="protein sequence ID" value="KAL0312234.1"/>
    <property type="molecule type" value="Genomic_DNA"/>
</dbReference>